<dbReference type="SUPFAM" id="SSF81321">
    <property type="entry name" value="Family A G protein-coupled receptor-like"/>
    <property type="match status" value="1"/>
</dbReference>
<dbReference type="GO" id="GO:0005886">
    <property type="term" value="C:plasma membrane"/>
    <property type="evidence" value="ECO:0007669"/>
    <property type="project" value="UniProtKB-SubCell"/>
</dbReference>
<evidence type="ECO:0000256" key="11">
    <source>
        <dbReference type="SAM" id="Phobius"/>
    </source>
</evidence>
<keyword evidence="8 9" id="KW-0807">Transducer</keyword>
<feature type="transmembrane region" description="Helical" evidence="11">
    <location>
        <begin position="58"/>
        <end position="84"/>
    </location>
</feature>
<evidence type="ECO:0000256" key="3">
    <source>
        <dbReference type="ARBA" id="ARBA00022692"/>
    </source>
</evidence>
<feature type="transmembrane region" description="Helical" evidence="11">
    <location>
        <begin position="138"/>
        <end position="158"/>
    </location>
</feature>
<protein>
    <submittedName>
        <fullName evidence="13">Biogenic amine-like GPCR</fullName>
    </submittedName>
</protein>
<keyword evidence="4 11" id="KW-1133">Transmembrane helix</keyword>
<accession>A0A4D5XWQ0</accession>
<evidence type="ECO:0000256" key="6">
    <source>
        <dbReference type="ARBA" id="ARBA00023136"/>
    </source>
</evidence>
<dbReference type="Gene3D" id="1.20.1070.10">
    <property type="entry name" value="Rhodopsin 7-helix transmembrane proteins"/>
    <property type="match status" value="1"/>
</dbReference>
<dbReference type="InterPro" id="IPR017452">
    <property type="entry name" value="GPCR_Rhodpsn_7TM"/>
</dbReference>
<organism evidence="13">
    <name type="scientific">Tripedalia cystophora</name>
    <name type="common">Mangrove box jellyfish</name>
    <dbReference type="NCBI Taxonomy" id="6141"/>
    <lineage>
        <taxon>Eukaryota</taxon>
        <taxon>Metazoa</taxon>
        <taxon>Cnidaria</taxon>
        <taxon>Cubozoa</taxon>
        <taxon>Carybdeida</taxon>
        <taxon>Tripedaliidae</taxon>
        <taxon>Tripedalia</taxon>
    </lineage>
</organism>
<evidence type="ECO:0000256" key="5">
    <source>
        <dbReference type="ARBA" id="ARBA00023040"/>
    </source>
</evidence>
<feature type="transmembrane region" description="Helical" evidence="11">
    <location>
        <begin position="410"/>
        <end position="427"/>
    </location>
</feature>
<reference evidence="13" key="1">
    <citation type="submission" date="2018-07" db="EMBL/GenBank/DDBJ databases">
        <authorList>
            <person name="Nielsen S.K.D."/>
            <person name="Koch T.L."/>
            <person name="Hauser F."/>
            <person name="Garm A.L."/>
            <person name="Grimmelikhuijzen C.J.P."/>
        </authorList>
    </citation>
    <scope>NUCLEOTIDE SEQUENCE</scope>
</reference>
<proteinExistence type="evidence at transcript level"/>
<keyword evidence="6 11" id="KW-0472">Membrane</keyword>
<evidence type="ECO:0000256" key="10">
    <source>
        <dbReference type="SAM" id="MobiDB-lite"/>
    </source>
</evidence>
<dbReference type="PROSITE" id="PS50262">
    <property type="entry name" value="G_PROTEIN_RECEP_F1_2"/>
    <property type="match status" value="1"/>
</dbReference>
<keyword evidence="2" id="KW-1003">Cell membrane</keyword>
<comment type="similarity">
    <text evidence="9">Belongs to the G-protein coupled receptor 1 family.</text>
</comment>
<feature type="compositionally biased region" description="Basic and acidic residues" evidence="10">
    <location>
        <begin position="299"/>
        <end position="309"/>
    </location>
</feature>
<dbReference type="EMBL" id="MH644092">
    <property type="protein sequence ID" value="QBS47868.1"/>
    <property type="molecule type" value="mRNA"/>
</dbReference>
<feature type="domain" description="G-protein coupled receptors family 1 profile" evidence="12">
    <location>
        <begin position="38"/>
        <end position="218"/>
    </location>
</feature>
<dbReference type="GO" id="GO:0004930">
    <property type="term" value="F:G protein-coupled receptor activity"/>
    <property type="evidence" value="ECO:0007669"/>
    <property type="project" value="UniProtKB-KW"/>
</dbReference>
<dbReference type="InterPro" id="IPR000276">
    <property type="entry name" value="GPCR_Rhodpsn"/>
</dbReference>
<dbReference type="Pfam" id="PF00001">
    <property type="entry name" value="7tm_1"/>
    <property type="match status" value="1"/>
</dbReference>
<sequence>MVTILDERCYFLTVEMVSAETVIRTICYCVFIIVGVIGNSLVCLSIRKRKKLRTLPNYLVFSLAVSDLLFCITVVPFLLITAIANEWILGDALCQITGFLTTYFCMVSISTLVLISINRYIAVGRPTRYASIFNSKRVIVSICIIWLLGIAVALPPVLGWSRIRAGDNFCTIDGRKDISYAGFVILVAYIIPLLTLIVLYTRIFLLLRRHANEMSKLRQHGTVGKDYDDYSSSEVGSLRRGRYGTNLQSKHCVVQTDKPIHLTEQATKTPNGNAGVADGGAPPVEYRRSLSADELAKYVDDDEKEERRRSSSLHLAQPLSSSNAVSVENVDVQGLMIYRNKLYVNNVSIVDQSTTSVKQRSSTNLSQEYGMEEPGEFGRGSEARSSKLASLAFALRRKVRPNLRKMSKDAKLTRMLFAVVAVFFHLLDSSRGS</sequence>
<dbReference type="PANTHER" id="PTHR24248">
    <property type="entry name" value="ADRENERGIC RECEPTOR-RELATED G-PROTEIN COUPLED RECEPTOR"/>
    <property type="match status" value="1"/>
</dbReference>
<evidence type="ECO:0000313" key="13">
    <source>
        <dbReference type="EMBL" id="QBS47868.1"/>
    </source>
</evidence>
<evidence type="ECO:0000256" key="1">
    <source>
        <dbReference type="ARBA" id="ARBA00004651"/>
    </source>
</evidence>
<feature type="transmembrane region" description="Helical" evidence="11">
    <location>
        <begin position="22"/>
        <end position="46"/>
    </location>
</feature>
<dbReference type="CDD" id="cd00637">
    <property type="entry name" value="7tm_classA_rhodopsin-like"/>
    <property type="match status" value="1"/>
</dbReference>
<dbReference type="PROSITE" id="PS00237">
    <property type="entry name" value="G_PROTEIN_RECEP_F1_1"/>
    <property type="match status" value="1"/>
</dbReference>
<evidence type="ECO:0000259" key="12">
    <source>
        <dbReference type="PROSITE" id="PS50262"/>
    </source>
</evidence>
<evidence type="ECO:0000256" key="7">
    <source>
        <dbReference type="ARBA" id="ARBA00023170"/>
    </source>
</evidence>
<keyword evidence="7 9" id="KW-0675">Receptor</keyword>
<feature type="transmembrane region" description="Helical" evidence="11">
    <location>
        <begin position="178"/>
        <end position="207"/>
    </location>
</feature>
<name>A0A4D5XWQ0_TRICY</name>
<evidence type="ECO:0000256" key="8">
    <source>
        <dbReference type="ARBA" id="ARBA00023224"/>
    </source>
</evidence>
<evidence type="ECO:0000256" key="2">
    <source>
        <dbReference type="ARBA" id="ARBA00022475"/>
    </source>
</evidence>
<feature type="region of interest" description="Disordered" evidence="10">
    <location>
        <begin position="299"/>
        <end position="320"/>
    </location>
</feature>
<evidence type="ECO:0000256" key="9">
    <source>
        <dbReference type="RuleBase" id="RU000688"/>
    </source>
</evidence>
<dbReference type="SMART" id="SM01381">
    <property type="entry name" value="7TM_GPCR_Srsx"/>
    <property type="match status" value="1"/>
</dbReference>
<evidence type="ECO:0000256" key="4">
    <source>
        <dbReference type="ARBA" id="ARBA00022989"/>
    </source>
</evidence>
<keyword evidence="3 9" id="KW-0812">Transmembrane</keyword>
<reference evidence="13" key="2">
    <citation type="journal article" date="2019" name="BMC Genomics">
        <title>De novo transcriptome assembly of the cubomedusa Tripedalia cystophora, including the analysis of a set of genes involved in peptidergic neurotransmission.</title>
        <authorList>
            <person name="Nielsen S.K."/>
            <person name="Koch T.L."/>
            <person name="Hauser F."/>
            <person name="Garm A."/>
            <person name="Grimmelikhuijzen C.J."/>
        </authorList>
    </citation>
    <scope>NUCLEOTIDE SEQUENCE</scope>
</reference>
<dbReference type="PRINTS" id="PR00237">
    <property type="entry name" value="GPCRRHODOPSN"/>
</dbReference>
<feature type="transmembrane region" description="Helical" evidence="11">
    <location>
        <begin position="96"/>
        <end position="117"/>
    </location>
</feature>
<keyword evidence="5 9" id="KW-0297">G-protein coupled receptor</keyword>
<comment type="subcellular location">
    <subcellularLocation>
        <location evidence="1">Cell membrane</location>
        <topology evidence="1">Multi-pass membrane protein</topology>
    </subcellularLocation>
</comment>
<dbReference type="AlphaFoldDB" id="A0A4D5XWQ0"/>